<feature type="binding site" evidence="2">
    <location>
        <begin position="120"/>
        <end position="121"/>
    </location>
    <ligand>
        <name>ATP</name>
        <dbReference type="ChEBI" id="CHEBI:30616"/>
    </ligand>
</feature>
<feature type="domain" description="PurM-like N-terminal" evidence="3">
    <location>
        <begin position="27"/>
        <end position="137"/>
    </location>
</feature>
<gene>
    <name evidence="2 5" type="primary">thiL</name>
    <name evidence="5" type="ORF">HGP28_14685</name>
</gene>
<dbReference type="Pfam" id="PF00586">
    <property type="entry name" value="AIRS"/>
    <property type="match status" value="1"/>
</dbReference>
<dbReference type="AlphaFoldDB" id="A0A7X8TSL7"/>
<dbReference type="InterPro" id="IPR010918">
    <property type="entry name" value="PurM-like_C_dom"/>
</dbReference>
<feature type="binding site" evidence="2">
    <location>
        <position position="44"/>
    </location>
    <ligand>
        <name>Mg(2+)</name>
        <dbReference type="ChEBI" id="CHEBI:18420"/>
        <label>4</label>
    </ligand>
</feature>
<feature type="binding site" evidence="2">
    <location>
        <position position="45"/>
    </location>
    <ligand>
        <name>Mg(2+)</name>
        <dbReference type="ChEBI" id="CHEBI:18420"/>
        <label>1</label>
    </ligand>
</feature>
<dbReference type="InterPro" id="IPR006283">
    <property type="entry name" value="ThiL-like"/>
</dbReference>
<feature type="binding site" evidence="2">
    <location>
        <position position="212"/>
    </location>
    <ligand>
        <name>ATP</name>
        <dbReference type="ChEBI" id="CHEBI:30616"/>
    </ligand>
</feature>
<feature type="domain" description="PurM-like C-terminal" evidence="4">
    <location>
        <begin position="150"/>
        <end position="304"/>
    </location>
</feature>
<keyword evidence="2" id="KW-0479">Metal-binding</keyword>
<organism evidence="5 6">
    <name type="scientific">Vibrio agarilyticus</name>
    <dbReference type="NCBI Taxonomy" id="2726741"/>
    <lineage>
        <taxon>Bacteria</taxon>
        <taxon>Pseudomonadati</taxon>
        <taxon>Pseudomonadota</taxon>
        <taxon>Gammaproteobacteria</taxon>
        <taxon>Vibrionales</taxon>
        <taxon>Vibrionaceae</taxon>
        <taxon>Vibrio</taxon>
    </lineage>
</organism>
<dbReference type="Proteomes" id="UP000535589">
    <property type="component" value="Unassembled WGS sequence"/>
</dbReference>
<proteinExistence type="inferred from homology"/>
<dbReference type="PIRSF" id="PIRSF005303">
    <property type="entry name" value="Thiam_monoph_kin"/>
    <property type="match status" value="1"/>
</dbReference>
<reference evidence="5 6" key="1">
    <citation type="submission" date="2020-04" db="EMBL/GenBank/DDBJ databases">
        <title>Vibrio sp. SM6, a novel species isolated from seawater.</title>
        <authorList>
            <person name="Wang X."/>
        </authorList>
    </citation>
    <scope>NUCLEOTIDE SEQUENCE [LARGE SCALE GENOMIC DNA]</scope>
    <source>
        <strain evidence="5 6">SM6</strain>
    </source>
</reference>
<feature type="binding site" evidence="2">
    <location>
        <position position="53"/>
    </location>
    <ligand>
        <name>substrate</name>
    </ligand>
</feature>
<dbReference type="SUPFAM" id="SSF55326">
    <property type="entry name" value="PurM N-terminal domain-like"/>
    <property type="match status" value="1"/>
</dbReference>
<evidence type="ECO:0000259" key="4">
    <source>
        <dbReference type="Pfam" id="PF02769"/>
    </source>
</evidence>
<evidence type="ECO:0000313" key="6">
    <source>
        <dbReference type="Proteomes" id="UP000535589"/>
    </source>
</evidence>
<dbReference type="Pfam" id="PF02769">
    <property type="entry name" value="AIRS_C"/>
    <property type="match status" value="1"/>
</dbReference>
<comment type="caution">
    <text evidence="2">Lacks conserved residue(s) required for the propagation of feature annotation.</text>
</comment>
<keyword evidence="2 5" id="KW-0808">Transferase</keyword>
<dbReference type="NCBIfam" id="NF004350">
    <property type="entry name" value="PRK05731.1-1"/>
    <property type="match status" value="1"/>
</dbReference>
<dbReference type="HAMAP" id="MF_02128">
    <property type="entry name" value="TMP_kinase"/>
    <property type="match status" value="1"/>
</dbReference>
<keyword evidence="2 5" id="KW-0418">Kinase</keyword>
<dbReference type="NCBIfam" id="TIGR01379">
    <property type="entry name" value="thiL"/>
    <property type="match status" value="1"/>
</dbReference>
<dbReference type="Gene3D" id="3.30.1330.10">
    <property type="entry name" value="PurM-like, N-terminal domain"/>
    <property type="match status" value="1"/>
</dbReference>
<keyword evidence="1 2" id="KW-0784">Thiamine biosynthesis</keyword>
<dbReference type="InterPro" id="IPR036921">
    <property type="entry name" value="PurM-like_N_sf"/>
</dbReference>
<dbReference type="PANTHER" id="PTHR30270">
    <property type="entry name" value="THIAMINE-MONOPHOSPHATE KINASE"/>
    <property type="match status" value="1"/>
</dbReference>
<feature type="binding site" evidence="2">
    <location>
        <position position="213"/>
    </location>
    <ligand>
        <name>Mg(2+)</name>
        <dbReference type="ChEBI" id="CHEBI:18420"/>
        <label>5</label>
    </ligand>
</feature>
<feature type="binding site" evidence="2">
    <location>
        <position position="46"/>
    </location>
    <ligand>
        <name>Mg(2+)</name>
        <dbReference type="ChEBI" id="CHEBI:18420"/>
        <label>1</label>
    </ligand>
</feature>
<feature type="binding site" evidence="2">
    <location>
        <position position="29"/>
    </location>
    <ligand>
        <name>Mg(2+)</name>
        <dbReference type="ChEBI" id="CHEBI:18420"/>
        <label>3</label>
    </ligand>
</feature>
<dbReference type="Gene3D" id="3.90.650.10">
    <property type="entry name" value="PurM-like C-terminal domain"/>
    <property type="match status" value="1"/>
</dbReference>
<comment type="miscellaneous">
    <text evidence="2">Reaction mechanism of ThiL seems to utilize a direct, inline transfer of the gamma-phosphate of ATP to TMP rather than a phosphorylated enzyme intermediate.</text>
</comment>
<comment type="similarity">
    <text evidence="2">Belongs to the thiamine-monophosphate kinase family.</text>
</comment>
<feature type="binding site" evidence="2">
    <location>
        <position position="74"/>
    </location>
    <ligand>
        <name>Mg(2+)</name>
        <dbReference type="ChEBI" id="CHEBI:18420"/>
        <label>2</label>
    </ligand>
</feature>
<dbReference type="InterPro" id="IPR036676">
    <property type="entry name" value="PurM-like_C_sf"/>
</dbReference>
<dbReference type="GO" id="GO:0000287">
    <property type="term" value="F:magnesium ion binding"/>
    <property type="evidence" value="ECO:0007669"/>
    <property type="project" value="UniProtKB-UniRule"/>
</dbReference>
<evidence type="ECO:0000313" key="5">
    <source>
        <dbReference type="EMBL" id="NLS14135.1"/>
    </source>
</evidence>
<feature type="binding site" evidence="2">
    <location>
        <position position="74"/>
    </location>
    <ligand>
        <name>Mg(2+)</name>
        <dbReference type="ChEBI" id="CHEBI:18420"/>
        <label>4</label>
    </ligand>
</feature>
<feature type="binding site" evidence="2">
    <location>
        <position position="121"/>
    </location>
    <ligand>
        <name>Mg(2+)</name>
        <dbReference type="ChEBI" id="CHEBI:18420"/>
        <label>1</label>
    </ligand>
</feature>
<feature type="binding site" evidence="2">
    <location>
        <position position="262"/>
    </location>
    <ligand>
        <name>substrate</name>
    </ligand>
</feature>
<evidence type="ECO:0000256" key="2">
    <source>
        <dbReference type="HAMAP-Rule" id="MF_02128"/>
    </source>
</evidence>
<feature type="binding site" evidence="2">
    <location>
        <position position="145"/>
    </location>
    <ligand>
        <name>ATP</name>
        <dbReference type="ChEBI" id="CHEBI:30616"/>
    </ligand>
</feature>
<dbReference type="InterPro" id="IPR016188">
    <property type="entry name" value="PurM-like_N"/>
</dbReference>
<comment type="catalytic activity">
    <reaction evidence="2">
        <text>thiamine phosphate + ATP = thiamine diphosphate + ADP</text>
        <dbReference type="Rhea" id="RHEA:15913"/>
        <dbReference type="ChEBI" id="CHEBI:30616"/>
        <dbReference type="ChEBI" id="CHEBI:37575"/>
        <dbReference type="ChEBI" id="CHEBI:58937"/>
        <dbReference type="ChEBI" id="CHEBI:456216"/>
        <dbReference type="EC" id="2.7.4.16"/>
    </reaction>
</comment>
<keyword evidence="2" id="KW-0460">Magnesium</keyword>
<evidence type="ECO:0000256" key="1">
    <source>
        <dbReference type="ARBA" id="ARBA00022977"/>
    </source>
</evidence>
<keyword evidence="2" id="KW-0067">ATP-binding</keyword>
<accession>A0A7X8TSL7</accession>
<dbReference type="EC" id="2.7.4.16" evidence="2"/>
<dbReference type="GO" id="GO:0009229">
    <property type="term" value="P:thiamine diphosphate biosynthetic process"/>
    <property type="evidence" value="ECO:0007669"/>
    <property type="project" value="UniProtKB-UniRule"/>
</dbReference>
<dbReference type="RefSeq" id="WP_168837230.1">
    <property type="nucleotide sequence ID" value="NZ_JABAIK010000016.1"/>
</dbReference>
<name>A0A7X8TSL7_9VIBR</name>
<feature type="binding site" evidence="2">
    <location>
        <position position="210"/>
    </location>
    <ligand>
        <name>Mg(2+)</name>
        <dbReference type="ChEBI" id="CHEBI:18420"/>
        <label>3</label>
    </ligand>
</feature>
<dbReference type="GO" id="GO:0009030">
    <property type="term" value="F:thiamine-phosphate kinase activity"/>
    <property type="evidence" value="ECO:0007669"/>
    <property type="project" value="UniProtKB-UniRule"/>
</dbReference>
<comment type="pathway">
    <text evidence="2">Cofactor biosynthesis; thiamine diphosphate biosynthesis; thiamine diphosphate from thiamine phosphate: step 1/1.</text>
</comment>
<evidence type="ECO:0000259" key="3">
    <source>
        <dbReference type="Pfam" id="PF00586"/>
    </source>
</evidence>
<sequence length="326" mass="34515">MTSEFGLIERYFVGRQPSRPDVVLAAGDDCALVEVPAGYQVAISTDSVVAGTHFLANADPAAIAHKALASNLSDLAAMGATPAWVSLALTLPNVDEAWLSRFCDAFFALADQHQLQLIGGDTTKGPLAITLTVQGLVPVGQALRRSGASVGDGIYVTGSLGEAKAGLDVILHPDQHRETEAQTLVDAHYFSEPRVAIGQALRGLASAAIDISDGLIADLGHILERSQCGAKINISQLPISASLAQFLRERSRALQYALTSGEEYELCFTAAADHDTAVMAIAQSLSVPITRIGEITQTGQIELHDDGAALDWQLTGFDHFKDENNE</sequence>
<comment type="caution">
    <text evidence="5">The sequence shown here is derived from an EMBL/GenBank/DDBJ whole genome shotgun (WGS) entry which is preliminary data.</text>
</comment>
<dbReference type="EMBL" id="JABAIK010000016">
    <property type="protein sequence ID" value="NLS14135.1"/>
    <property type="molecule type" value="Genomic_DNA"/>
</dbReference>
<comment type="function">
    <text evidence="2">Catalyzes the ATP-dependent phosphorylation of thiamine-monophosphate (TMP) to form thiamine-pyrophosphate (TPP), the active form of vitamin B1.</text>
</comment>
<dbReference type="GO" id="GO:0009228">
    <property type="term" value="P:thiamine biosynthetic process"/>
    <property type="evidence" value="ECO:0007669"/>
    <property type="project" value="UniProtKB-KW"/>
</dbReference>
<dbReference type="CDD" id="cd02194">
    <property type="entry name" value="ThiL"/>
    <property type="match status" value="1"/>
</dbReference>
<dbReference type="PANTHER" id="PTHR30270:SF0">
    <property type="entry name" value="THIAMINE-MONOPHOSPHATE KINASE"/>
    <property type="match status" value="1"/>
</dbReference>
<keyword evidence="2" id="KW-0547">Nucleotide-binding</keyword>
<feature type="binding site" evidence="2">
    <location>
        <position position="74"/>
    </location>
    <ligand>
        <name>Mg(2+)</name>
        <dbReference type="ChEBI" id="CHEBI:18420"/>
        <label>3</label>
    </ligand>
</feature>
<feature type="binding site" evidence="2">
    <location>
        <position position="29"/>
    </location>
    <ligand>
        <name>Mg(2+)</name>
        <dbReference type="ChEBI" id="CHEBI:18420"/>
        <label>4</label>
    </ligand>
</feature>
<dbReference type="GO" id="GO:0005524">
    <property type="term" value="F:ATP binding"/>
    <property type="evidence" value="ECO:0007669"/>
    <property type="project" value="UniProtKB-UniRule"/>
</dbReference>
<dbReference type="UniPathway" id="UPA00060">
    <property type="reaction ID" value="UER00142"/>
</dbReference>
<feature type="binding site" evidence="2">
    <location>
        <position position="46"/>
    </location>
    <ligand>
        <name>Mg(2+)</name>
        <dbReference type="ChEBI" id="CHEBI:18420"/>
        <label>2</label>
    </ligand>
</feature>
<keyword evidence="6" id="KW-1185">Reference proteome</keyword>
<dbReference type="SUPFAM" id="SSF56042">
    <property type="entry name" value="PurM C-terminal domain-like"/>
    <property type="match status" value="1"/>
</dbReference>
<protein>
    <recommendedName>
        <fullName evidence="2">Thiamine-monophosphate kinase</fullName>
        <shortName evidence="2">TMP kinase</shortName>
        <shortName evidence="2">Thiamine-phosphate kinase</shortName>
        <ecNumber evidence="2">2.7.4.16</ecNumber>
    </recommendedName>
</protein>
<feature type="binding site" evidence="2">
    <location>
        <position position="317"/>
    </location>
    <ligand>
        <name>substrate</name>
    </ligand>
</feature>